<evidence type="ECO:0000313" key="3">
    <source>
        <dbReference type="EMBL" id="CAE0269681.1"/>
    </source>
</evidence>
<dbReference type="EMBL" id="HBIB01048660">
    <property type="protein sequence ID" value="CAE0269681.1"/>
    <property type="molecule type" value="Transcribed_RNA"/>
</dbReference>
<feature type="region of interest" description="Disordered" evidence="1">
    <location>
        <begin position="1"/>
        <end position="21"/>
    </location>
</feature>
<dbReference type="PROSITE" id="PS50235">
    <property type="entry name" value="USP_3"/>
    <property type="match status" value="1"/>
</dbReference>
<protein>
    <recommendedName>
        <fullName evidence="2">USP domain-containing protein</fullName>
    </recommendedName>
</protein>
<organism evidence="3">
    <name type="scientific">Palpitomonas bilix</name>
    <dbReference type="NCBI Taxonomy" id="652834"/>
    <lineage>
        <taxon>Eukaryota</taxon>
        <taxon>Eukaryota incertae sedis</taxon>
    </lineage>
</organism>
<reference evidence="3" key="1">
    <citation type="submission" date="2021-01" db="EMBL/GenBank/DDBJ databases">
        <authorList>
            <person name="Corre E."/>
            <person name="Pelletier E."/>
            <person name="Niang G."/>
            <person name="Scheremetjew M."/>
            <person name="Finn R."/>
            <person name="Kale V."/>
            <person name="Holt S."/>
            <person name="Cochrane G."/>
            <person name="Meng A."/>
            <person name="Brown T."/>
            <person name="Cohen L."/>
        </authorList>
    </citation>
    <scope>NUCLEOTIDE SEQUENCE</scope>
    <source>
        <strain evidence="3">NIES-2562</strain>
    </source>
</reference>
<dbReference type="InterPro" id="IPR050164">
    <property type="entry name" value="Peptidase_C19"/>
</dbReference>
<dbReference type="GO" id="GO:0005634">
    <property type="term" value="C:nucleus"/>
    <property type="evidence" value="ECO:0007669"/>
    <property type="project" value="TreeGrafter"/>
</dbReference>
<proteinExistence type="predicted"/>
<dbReference type="GO" id="GO:0004843">
    <property type="term" value="F:cysteine-type deubiquitinase activity"/>
    <property type="evidence" value="ECO:0007669"/>
    <property type="project" value="InterPro"/>
</dbReference>
<evidence type="ECO:0000256" key="1">
    <source>
        <dbReference type="SAM" id="MobiDB-lite"/>
    </source>
</evidence>
<dbReference type="Pfam" id="PF00443">
    <property type="entry name" value="UCH"/>
    <property type="match status" value="1"/>
</dbReference>
<dbReference type="GO" id="GO:0005829">
    <property type="term" value="C:cytosol"/>
    <property type="evidence" value="ECO:0007669"/>
    <property type="project" value="TreeGrafter"/>
</dbReference>
<feature type="compositionally biased region" description="Basic and acidic residues" evidence="1">
    <location>
        <begin position="50"/>
        <end position="69"/>
    </location>
</feature>
<sequence length="387" mass="42827">MGRGKKKKEKNPLSRLPPTPSLLIKSKLQNAGVDAITTQHNGPIPSSARANEETELRRKKDSTVKDPLRRARGLQNKSNICFLNAVLQALASCTTLSRKVADIKTAILEFHPITRELQALLAGLLDTHSQKPLDATPLLREIDENRHSGKFGDGRQHDAHELLLAIISLLSAEEKVLFPSLEESGADTSRTPSALFGFGTDTFIQCKVCNRVSKTSSSGCPISLLLPGVRKKSQALPERRESKVPLVSKLYPFAQMVGELLQSADARGCTDLDRSLEEFFACEVLPAMYRCPGCEKLCNQSNELCDSCATESDLIGKSVAYSDDGTGEDKTIVNEQVRSVRQDAKKQTFVRYCSDALIFHFNRFKRIGRSICKSSERSKYNIIVFEP</sequence>
<gene>
    <name evidence="3" type="ORF">PBIL07802_LOCUS32034</name>
</gene>
<dbReference type="Gene3D" id="3.90.70.10">
    <property type="entry name" value="Cysteine proteinases"/>
    <property type="match status" value="1"/>
</dbReference>
<dbReference type="GO" id="GO:0016579">
    <property type="term" value="P:protein deubiquitination"/>
    <property type="evidence" value="ECO:0007669"/>
    <property type="project" value="InterPro"/>
</dbReference>
<name>A0A7S3LX73_9EUKA</name>
<feature type="region of interest" description="Disordered" evidence="1">
    <location>
        <begin position="36"/>
        <end position="70"/>
    </location>
</feature>
<dbReference type="InterPro" id="IPR001394">
    <property type="entry name" value="Peptidase_C19_UCH"/>
</dbReference>
<evidence type="ECO:0000259" key="2">
    <source>
        <dbReference type="PROSITE" id="PS50235"/>
    </source>
</evidence>
<dbReference type="InterPro" id="IPR038765">
    <property type="entry name" value="Papain-like_cys_pep_sf"/>
</dbReference>
<dbReference type="InterPro" id="IPR028889">
    <property type="entry name" value="USP"/>
</dbReference>
<dbReference type="SUPFAM" id="SSF54001">
    <property type="entry name" value="Cysteine proteinases"/>
    <property type="match status" value="1"/>
</dbReference>
<accession>A0A7S3LX73</accession>
<feature type="domain" description="USP" evidence="2">
    <location>
        <begin position="72"/>
        <end position="387"/>
    </location>
</feature>
<dbReference type="PANTHER" id="PTHR24006">
    <property type="entry name" value="UBIQUITIN CARBOXYL-TERMINAL HYDROLASE"/>
    <property type="match status" value="1"/>
</dbReference>
<dbReference type="AlphaFoldDB" id="A0A7S3LX73"/>